<dbReference type="GeneID" id="85496271"/>
<proteinExistence type="predicted"/>
<dbReference type="Gene3D" id="2.30.38.10">
    <property type="entry name" value="Luciferase, Domain 3"/>
    <property type="match status" value="1"/>
</dbReference>
<dbReference type="PANTHER" id="PTHR43767:SF1">
    <property type="entry name" value="NONRIBOSOMAL PEPTIDE SYNTHASE PES1 (EUROFUNG)-RELATED"/>
    <property type="match status" value="1"/>
</dbReference>
<evidence type="ECO:0000313" key="4">
    <source>
        <dbReference type="Proteomes" id="UP001233271"/>
    </source>
</evidence>
<protein>
    <recommendedName>
        <fullName evidence="5">Acetyl-CoA synthetase-like protein</fullName>
    </recommendedName>
</protein>
<dbReference type="KEGG" id="ccac:CcaHIS019_0500290"/>
<feature type="domain" description="AMP-dependent synthetase/ligase" evidence="1">
    <location>
        <begin position="71"/>
        <end position="447"/>
    </location>
</feature>
<dbReference type="Proteomes" id="UP001233271">
    <property type="component" value="Chromosome 5"/>
</dbReference>
<keyword evidence="4" id="KW-1185">Reference proteome</keyword>
<dbReference type="InterPro" id="IPR000873">
    <property type="entry name" value="AMP-dep_synth/lig_dom"/>
</dbReference>
<dbReference type="InterPro" id="IPR025110">
    <property type="entry name" value="AMP-bd_C"/>
</dbReference>
<dbReference type="Gene3D" id="3.40.50.980">
    <property type="match status" value="2"/>
</dbReference>
<evidence type="ECO:0000259" key="1">
    <source>
        <dbReference type="Pfam" id="PF00501"/>
    </source>
</evidence>
<dbReference type="InterPro" id="IPR050237">
    <property type="entry name" value="ATP-dep_AMP-bd_enzyme"/>
</dbReference>
<dbReference type="Pfam" id="PF13193">
    <property type="entry name" value="AMP-binding_C"/>
    <property type="match status" value="1"/>
</dbReference>
<organism evidence="3 4">
    <name type="scientific">Cutaneotrichosporon cavernicola</name>
    <dbReference type="NCBI Taxonomy" id="279322"/>
    <lineage>
        <taxon>Eukaryota</taxon>
        <taxon>Fungi</taxon>
        <taxon>Dikarya</taxon>
        <taxon>Basidiomycota</taxon>
        <taxon>Agaricomycotina</taxon>
        <taxon>Tremellomycetes</taxon>
        <taxon>Trichosporonales</taxon>
        <taxon>Trichosporonaceae</taxon>
        <taxon>Cutaneotrichosporon</taxon>
    </lineage>
</organism>
<evidence type="ECO:0000259" key="2">
    <source>
        <dbReference type="Pfam" id="PF13193"/>
    </source>
</evidence>
<dbReference type="PROSITE" id="PS00455">
    <property type="entry name" value="AMP_BINDING"/>
    <property type="match status" value="1"/>
</dbReference>
<dbReference type="EMBL" id="AP028216">
    <property type="protein sequence ID" value="BEI92401.1"/>
    <property type="molecule type" value="Genomic_DNA"/>
</dbReference>
<accession>A0AA48QWI7</accession>
<evidence type="ECO:0000313" key="3">
    <source>
        <dbReference type="EMBL" id="BEI92401.1"/>
    </source>
</evidence>
<sequence>MSAKLSIQEYDKLLTQPGSPYEMLEEVVEGRKLLVWKHTPRTFRDLIMDKFQKWTPREAISDPVPEPSDFYARRHTSYGEMYGLSLQMGAWLREQGVKQGERVGLGGLNSMGFIVAFCGIHLIGAVPVMLNATLTADTQLHCLGLTKPKLTLVDQHSGMIIGPIAAELKARGVGPTYCYDKIGHLPAKVQAGLIEMAPVASPNTVLSVQTGQGLGNLGPDSDAVIFFTSGTTSKPKGVICTQRQCLHHVVASSIPAARAVMRGGGTLEDAFAVHTPPPEPGVMLIAVPLFHVTGCLGWMMRAWFLGFKIVFMRRWNVDDAVTLCIDEKINLIGGVPAIATAIIQSPKLPKDHVFDGLTYGGAPPPQRLASDIAARWPAASATHAYGMTETNGLQVALTGADYHERPESVGLSIPTSGMRVVDEAGLPLPPNTMGLLQCSGANIMKCYVDNPAATAEALTSDGWLNTGDVALICPEGFLYIRDRAKDVIIRGGENIASAEVENEVFKDDRIAECAAVAVPDERLGELVGIAVSLAPGASATPESVLATAYPRLRHPARPIVCVILDALPRNPNGKMVKNDIKKIVVEKFETAKRAKVDIVGHSTDLLKAKL</sequence>
<reference evidence="3" key="1">
    <citation type="journal article" date="2023" name="BMC Genomics">
        <title>Chromosome-level genome assemblies of Cutaneotrichosporon spp. (Trichosporonales, Basidiomycota) reveal imbalanced evolution between nucleotide sequences and chromosome synteny.</title>
        <authorList>
            <person name="Kobayashi Y."/>
            <person name="Kayamori A."/>
            <person name="Aoki K."/>
            <person name="Shiwa Y."/>
            <person name="Matsutani M."/>
            <person name="Fujita N."/>
            <person name="Sugita T."/>
            <person name="Iwasaki W."/>
            <person name="Tanaka N."/>
            <person name="Takashima M."/>
        </authorList>
    </citation>
    <scope>NUCLEOTIDE SEQUENCE</scope>
    <source>
        <strain evidence="3">HIS019</strain>
    </source>
</reference>
<dbReference type="GO" id="GO:0016878">
    <property type="term" value="F:acid-thiol ligase activity"/>
    <property type="evidence" value="ECO:0007669"/>
    <property type="project" value="UniProtKB-ARBA"/>
</dbReference>
<dbReference type="RefSeq" id="XP_060457666.1">
    <property type="nucleotide sequence ID" value="XM_060601143.1"/>
</dbReference>
<name>A0AA48QWI7_9TREE</name>
<gene>
    <name evidence="3" type="ORF">CcaverHIS019_0500290</name>
</gene>
<dbReference type="PANTHER" id="PTHR43767">
    <property type="entry name" value="LONG-CHAIN-FATTY-ACID--COA LIGASE"/>
    <property type="match status" value="1"/>
</dbReference>
<dbReference type="Gene3D" id="3.30.300.30">
    <property type="match status" value="1"/>
</dbReference>
<evidence type="ECO:0008006" key="5">
    <source>
        <dbReference type="Google" id="ProtNLM"/>
    </source>
</evidence>
<dbReference type="Pfam" id="PF00501">
    <property type="entry name" value="AMP-binding"/>
    <property type="match status" value="1"/>
</dbReference>
<dbReference type="InterPro" id="IPR045851">
    <property type="entry name" value="AMP-bd_C_sf"/>
</dbReference>
<dbReference type="SUPFAM" id="SSF56801">
    <property type="entry name" value="Acetyl-CoA synthetase-like"/>
    <property type="match status" value="1"/>
</dbReference>
<dbReference type="AlphaFoldDB" id="A0AA48QWI7"/>
<feature type="domain" description="AMP-binding enzyme C-terminal" evidence="2">
    <location>
        <begin position="499"/>
        <end position="574"/>
    </location>
</feature>
<dbReference type="InterPro" id="IPR020845">
    <property type="entry name" value="AMP-binding_CS"/>
</dbReference>